<dbReference type="OrthoDB" id="691180at2759"/>
<evidence type="ECO:0000313" key="2">
    <source>
        <dbReference type="Proteomes" id="UP000275267"/>
    </source>
</evidence>
<dbReference type="AlphaFoldDB" id="A0A3L6SB44"/>
<reference evidence="2" key="1">
    <citation type="journal article" date="2019" name="Nat. Commun.">
        <title>The genome of broomcorn millet.</title>
        <authorList>
            <person name="Zou C."/>
            <person name="Miki D."/>
            <person name="Li D."/>
            <person name="Tang Q."/>
            <person name="Xiao L."/>
            <person name="Rajput S."/>
            <person name="Deng P."/>
            <person name="Jia W."/>
            <person name="Huang R."/>
            <person name="Zhang M."/>
            <person name="Sun Y."/>
            <person name="Hu J."/>
            <person name="Fu X."/>
            <person name="Schnable P.S."/>
            <person name="Li F."/>
            <person name="Zhang H."/>
            <person name="Feng B."/>
            <person name="Zhu X."/>
            <person name="Liu R."/>
            <person name="Schnable J.C."/>
            <person name="Zhu J.-K."/>
            <person name="Zhang H."/>
        </authorList>
    </citation>
    <scope>NUCLEOTIDE SEQUENCE [LARGE SCALE GENOMIC DNA]</scope>
</reference>
<proteinExistence type="predicted"/>
<evidence type="ECO:0000313" key="1">
    <source>
        <dbReference type="EMBL" id="RLN18201.1"/>
    </source>
</evidence>
<dbReference type="Proteomes" id="UP000275267">
    <property type="component" value="Unassembled WGS sequence"/>
</dbReference>
<accession>A0A3L6SB44</accession>
<keyword evidence="2" id="KW-1185">Reference proteome</keyword>
<protein>
    <submittedName>
        <fullName evidence="1">Uncharacterized protein</fullName>
    </submittedName>
</protein>
<organism evidence="1 2">
    <name type="scientific">Panicum miliaceum</name>
    <name type="common">Proso millet</name>
    <name type="synonym">Broomcorn millet</name>
    <dbReference type="NCBI Taxonomy" id="4540"/>
    <lineage>
        <taxon>Eukaryota</taxon>
        <taxon>Viridiplantae</taxon>
        <taxon>Streptophyta</taxon>
        <taxon>Embryophyta</taxon>
        <taxon>Tracheophyta</taxon>
        <taxon>Spermatophyta</taxon>
        <taxon>Magnoliopsida</taxon>
        <taxon>Liliopsida</taxon>
        <taxon>Poales</taxon>
        <taxon>Poaceae</taxon>
        <taxon>PACMAD clade</taxon>
        <taxon>Panicoideae</taxon>
        <taxon>Panicodae</taxon>
        <taxon>Paniceae</taxon>
        <taxon>Panicinae</taxon>
        <taxon>Panicum</taxon>
        <taxon>Panicum sect. Panicum</taxon>
    </lineage>
</organism>
<dbReference type="EMBL" id="PQIB02000005">
    <property type="protein sequence ID" value="RLN18201.1"/>
    <property type="molecule type" value="Genomic_DNA"/>
</dbReference>
<gene>
    <name evidence="1" type="ORF">C2845_PM02G10120</name>
</gene>
<name>A0A3L6SB44_PANMI</name>
<comment type="caution">
    <text evidence="1">The sequence shown here is derived from an EMBL/GenBank/DDBJ whole genome shotgun (WGS) entry which is preliminary data.</text>
</comment>
<sequence>MLVSWLIWKERNARIFNGIEQSLSQLIRGILEEGSNWIQAGASKLAGIDWPHRLGMSSAALG</sequence>